<reference evidence="2" key="1">
    <citation type="journal article" date="2014" name="Front. Microbiol.">
        <title>High frequency of phylogenetically diverse reductive dehalogenase-homologous genes in deep subseafloor sedimentary metagenomes.</title>
        <authorList>
            <person name="Kawai M."/>
            <person name="Futagami T."/>
            <person name="Toyoda A."/>
            <person name="Takaki Y."/>
            <person name="Nishi S."/>
            <person name="Hori S."/>
            <person name="Arai W."/>
            <person name="Tsubouchi T."/>
            <person name="Morono Y."/>
            <person name="Uchiyama I."/>
            <person name="Ito T."/>
            <person name="Fujiyama A."/>
            <person name="Inagaki F."/>
            <person name="Takami H."/>
        </authorList>
    </citation>
    <scope>NUCLEOTIDE SEQUENCE</scope>
    <source>
        <strain evidence="2">Expedition CK06-06</strain>
    </source>
</reference>
<dbReference type="EMBL" id="BART01034418">
    <property type="protein sequence ID" value="GAH17197.1"/>
    <property type="molecule type" value="Genomic_DNA"/>
</dbReference>
<feature type="domain" description="Polymerase/histidinol phosphatase N-terminal" evidence="1">
    <location>
        <begin position="5"/>
        <end position="72"/>
    </location>
</feature>
<dbReference type="Gene3D" id="3.20.20.140">
    <property type="entry name" value="Metal-dependent hydrolases"/>
    <property type="match status" value="1"/>
</dbReference>
<feature type="non-terminal residue" evidence="2">
    <location>
        <position position="131"/>
    </location>
</feature>
<dbReference type="InterPro" id="IPR016195">
    <property type="entry name" value="Pol/histidinol_Pase-like"/>
</dbReference>
<dbReference type="AlphaFoldDB" id="X1DAB6"/>
<dbReference type="Pfam" id="PF02811">
    <property type="entry name" value="PHP"/>
    <property type="match status" value="1"/>
</dbReference>
<evidence type="ECO:0000259" key="1">
    <source>
        <dbReference type="SMART" id="SM00481"/>
    </source>
</evidence>
<gene>
    <name evidence="2" type="ORF">S01H4_58831</name>
</gene>
<sequence length="131" mass="14969">MTDFAHLHVHTQYSILDGAANIPELIRKVKATGMKAIAITDHGNMFGVKEFHNEAKKQGIKPILGCEVYVASNSRFKKDEKEDRAGFHLILLAKNMKGYKNLIKMVSLAWIEGFYYKPRIDKELLRKYSEG</sequence>
<dbReference type="SMART" id="SM00481">
    <property type="entry name" value="POLIIIAc"/>
    <property type="match status" value="1"/>
</dbReference>
<dbReference type="GO" id="GO:0008408">
    <property type="term" value="F:3'-5' exonuclease activity"/>
    <property type="evidence" value="ECO:0007669"/>
    <property type="project" value="InterPro"/>
</dbReference>
<accession>X1DAB6</accession>
<name>X1DAB6_9ZZZZ</name>
<comment type="caution">
    <text evidence="2">The sequence shown here is derived from an EMBL/GenBank/DDBJ whole genome shotgun (WGS) entry which is preliminary data.</text>
</comment>
<proteinExistence type="predicted"/>
<dbReference type="GO" id="GO:0006260">
    <property type="term" value="P:DNA replication"/>
    <property type="evidence" value="ECO:0007669"/>
    <property type="project" value="InterPro"/>
</dbReference>
<evidence type="ECO:0000313" key="2">
    <source>
        <dbReference type="EMBL" id="GAH17197.1"/>
    </source>
</evidence>
<dbReference type="SUPFAM" id="SSF89550">
    <property type="entry name" value="PHP domain-like"/>
    <property type="match status" value="1"/>
</dbReference>
<protein>
    <recommendedName>
        <fullName evidence="1">Polymerase/histidinol phosphatase N-terminal domain-containing protein</fullName>
    </recommendedName>
</protein>
<organism evidence="2">
    <name type="scientific">marine sediment metagenome</name>
    <dbReference type="NCBI Taxonomy" id="412755"/>
    <lineage>
        <taxon>unclassified sequences</taxon>
        <taxon>metagenomes</taxon>
        <taxon>ecological metagenomes</taxon>
    </lineage>
</organism>
<dbReference type="PANTHER" id="PTHR32294">
    <property type="entry name" value="DNA POLYMERASE III SUBUNIT ALPHA"/>
    <property type="match status" value="1"/>
</dbReference>
<dbReference type="PANTHER" id="PTHR32294:SF0">
    <property type="entry name" value="DNA POLYMERASE III SUBUNIT ALPHA"/>
    <property type="match status" value="1"/>
</dbReference>
<dbReference type="InterPro" id="IPR003141">
    <property type="entry name" value="Pol/His_phosphatase_N"/>
</dbReference>
<dbReference type="InterPro" id="IPR004805">
    <property type="entry name" value="DnaE2/DnaE/PolC"/>
</dbReference>
<dbReference type="InterPro" id="IPR004013">
    <property type="entry name" value="PHP_dom"/>
</dbReference>